<keyword evidence="2" id="KW-1185">Reference proteome</keyword>
<dbReference type="InterPro" id="IPR029058">
    <property type="entry name" value="AB_hydrolase_fold"/>
</dbReference>
<reference evidence="1" key="2">
    <citation type="journal article" date="2008" name="Genome Biol.">
        <title>Improved genome assembly and evidence-based global gene model set for the chordate Ciona intestinalis: new insight into intron and operon populations.</title>
        <authorList>
            <person name="Satou Y."/>
            <person name="Mineta K."/>
            <person name="Ogasawara M."/>
            <person name="Sasakura Y."/>
            <person name="Shoguchi E."/>
            <person name="Ueno K."/>
            <person name="Yamada L."/>
            <person name="Matsumoto J."/>
            <person name="Wasserscheid J."/>
            <person name="Dewar K."/>
            <person name="Wiley G.B."/>
            <person name="Macmil S.L."/>
            <person name="Roe B.A."/>
            <person name="Zeller R.W."/>
            <person name="Hastings K.E."/>
            <person name="Lemaire P."/>
            <person name="Lindquist E."/>
            <person name="Endo T."/>
            <person name="Hotta K."/>
            <person name="Inaba K."/>
        </authorList>
    </citation>
    <scope>NUCLEOTIDE SEQUENCE [LARGE SCALE GENOMIC DNA]</scope>
    <source>
        <strain evidence="1">wild type</strain>
    </source>
</reference>
<dbReference type="OMA" id="CEMVMVI"/>
<reference evidence="2" key="1">
    <citation type="journal article" date="2002" name="Science">
        <title>The draft genome of Ciona intestinalis: insights into chordate and vertebrate origins.</title>
        <authorList>
            <person name="Dehal P."/>
            <person name="Satou Y."/>
            <person name="Campbell R.K."/>
            <person name="Chapman J."/>
            <person name="Degnan B."/>
            <person name="De Tomaso A."/>
            <person name="Davidson B."/>
            <person name="Di Gregorio A."/>
            <person name="Gelpke M."/>
            <person name="Goodstein D.M."/>
            <person name="Harafuji N."/>
            <person name="Hastings K.E."/>
            <person name="Ho I."/>
            <person name="Hotta K."/>
            <person name="Huang W."/>
            <person name="Kawashima T."/>
            <person name="Lemaire P."/>
            <person name="Martinez D."/>
            <person name="Meinertzhagen I.A."/>
            <person name="Necula S."/>
            <person name="Nonaka M."/>
            <person name="Putnam N."/>
            <person name="Rash S."/>
            <person name="Saiga H."/>
            <person name="Satake M."/>
            <person name="Terry A."/>
            <person name="Yamada L."/>
            <person name="Wang H.G."/>
            <person name="Awazu S."/>
            <person name="Azumi K."/>
            <person name="Boore J."/>
            <person name="Branno M."/>
            <person name="Chin-Bow S."/>
            <person name="DeSantis R."/>
            <person name="Doyle S."/>
            <person name="Francino P."/>
            <person name="Keys D.N."/>
            <person name="Haga S."/>
            <person name="Hayashi H."/>
            <person name="Hino K."/>
            <person name="Imai K.S."/>
            <person name="Inaba K."/>
            <person name="Kano S."/>
            <person name="Kobayashi K."/>
            <person name="Kobayashi M."/>
            <person name="Lee B.I."/>
            <person name="Makabe K.W."/>
            <person name="Manohar C."/>
            <person name="Matassi G."/>
            <person name="Medina M."/>
            <person name="Mochizuki Y."/>
            <person name="Mount S."/>
            <person name="Morishita T."/>
            <person name="Miura S."/>
            <person name="Nakayama A."/>
            <person name="Nishizaka S."/>
            <person name="Nomoto H."/>
            <person name="Ohta F."/>
            <person name="Oishi K."/>
            <person name="Rigoutsos I."/>
            <person name="Sano M."/>
            <person name="Sasaki A."/>
            <person name="Sasakura Y."/>
            <person name="Shoguchi E."/>
            <person name="Shin-i T."/>
            <person name="Spagnuolo A."/>
            <person name="Stainier D."/>
            <person name="Suzuki M.M."/>
            <person name="Tassy O."/>
            <person name="Takatori N."/>
            <person name="Tokuoka M."/>
            <person name="Yagi K."/>
            <person name="Yoshizaki F."/>
            <person name="Wada S."/>
            <person name="Zhang C."/>
            <person name="Hyatt P.D."/>
            <person name="Larimer F."/>
            <person name="Detter C."/>
            <person name="Doggett N."/>
            <person name="Glavina T."/>
            <person name="Hawkins T."/>
            <person name="Richardson P."/>
            <person name="Lucas S."/>
            <person name="Kohara Y."/>
            <person name="Levine M."/>
            <person name="Satoh N."/>
            <person name="Rokhsar D.S."/>
        </authorList>
    </citation>
    <scope>NUCLEOTIDE SEQUENCE [LARGE SCALE GENOMIC DNA]</scope>
</reference>
<evidence type="ECO:0000313" key="2">
    <source>
        <dbReference type="Proteomes" id="UP000008144"/>
    </source>
</evidence>
<dbReference type="Gene3D" id="3.40.50.1820">
    <property type="entry name" value="alpha/beta hydrolase"/>
    <property type="match status" value="1"/>
</dbReference>
<name>H2XW53_CIOIN</name>
<reference evidence="1" key="3">
    <citation type="submission" date="2025-08" db="UniProtKB">
        <authorList>
            <consortium name="Ensembl"/>
        </authorList>
    </citation>
    <scope>IDENTIFICATION</scope>
</reference>
<dbReference type="STRING" id="7719.ENSCINP00000033887"/>
<evidence type="ECO:0000313" key="1">
    <source>
        <dbReference type="Ensembl" id="ENSCINP00000033887.1"/>
    </source>
</evidence>
<dbReference type="HOGENOM" id="CLU_1854504_0_0_1"/>
<dbReference type="Proteomes" id="UP000008144">
    <property type="component" value="Chromosome 9"/>
</dbReference>
<reference evidence="1" key="4">
    <citation type="submission" date="2025-09" db="UniProtKB">
        <authorList>
            <consortium name="Ensembl"/>
        </authorList>
    </citation>
    <scope>IDENTIFICATION</scope>
</reference>
<dbReference type="SUPFAM" id="SSF53474">
    <property type="entry name" value="alpha/beta-Hydrolases"/>
    <property type="match status" value="1"/>
</dbReference>
<dbReference type="AlphaFoldDB" id="H2XW53"/>
<sequence>MLLATDWSSYNPDTASYLKRTLRKVVLVCGVFQLEHLLETEDNKVLQMTTEEARENSPILPQNLKVLAQNVNKWGCEMVMVIAQHDAPTILHWNDAFMEELKSSGVKVTHKFLNGVDHFSVIGDITEESSALAQIISQ</sequence>
<protein>
    <submittedName>
        <fullName evidence="1">Uncharacterized protein</fullName>
    </submittedName>
</protein>
<proteinExistence type="predicted"/>
<dbReference type="EMBL" id="EAAA01002983">
    <property type="status" value="NOT_ANNOTATED_CDS"/>
    <property type="molecule type" value="Genomic_DNA"/>
</dbReference>
<dbReference type="Ensembl" id="ENSCINT00000031321.1">
    <property type="protein sequence ID" value="ENSCINP00000033887.1"/>
    <property type="gene ID" value="ENSCING00000020104.1"/>
</dbReference>
<dbReference type="InParanoid" id="H2XW53"/>
<accession>H2XW53</accession>
<organism evidence="1 2">
    <name type="scientific">Ciona intestinalis</name>
    <name type="common">Transparent sea squirt</name>
    <name type="synonym">Ascidia intestinalis</name>
    <dbReference type="NCBI Taxonomy" id="7719"/>
    <lineage>
        <taxon>Eukaryota</taxon>
        <taxon>Metazoa</taxon>
        <taxon>Chordata</taxon>
        <taxon>Tunicata</taxon>
        <taxon>Ascidiacea</taxon>
        <taxon>Phlebobranchia</taxon>
        <taxon>Cionidae</taxon>
        <taxon>Ciona</taxon>
    </lineage>
</organism>